<proteinExistence type="predicted"/>
<accession>A0AA42C5W0</accession>
<evidence type="ECO:0000256" key="1">
    <source>
        <dbReference type="SAM" id="MobiDB-lite"/>
    </source>
</evidence>
<comment type="caution">
    <text evidence="2">The sequence shown here is derived from an EMBL/GenBank/DDBJ whole genome shotgun (WGS) entry which is preliminary data.</text>
</comment>
<organism evidence="2 3">
    <name type="scientific">Gaoshiqia sediminis</name>
    <dbReference type="NCBI Taxonomy" id="2986998"/>
    <lineage>
        <taxon>Bacteria</taxon>
        <taxon>Pseudomonadati</taxon>
        <taxon>Bacteroidota</taxon>
        <taxon>Bacteroidia</taxon>
        <taxon>Marinilabiliales</taxon>
        <taxon>Prolixibacteraceae</taxon>
        <taxon>Gaoshiqia</taxon>
    </lineage>
</organism>
<gene>
    <name evidence="2" type="ORF">N2K84_04295</name>
</gene>
<evidence type="ECO:0000313" key="2">
    <source>
        <dbReference type="EMBL" id="MCW0481939.1"/>
    </source>
</evidence>
<name>A0AA42C5W0_9BACT</name>
<dbReference type="AlphaFoldDB" id="A0AA42C5W0"/>
<reference evidence="2" key="1">
    <citation type="submission" date="2022-10" db="EMBL/GenBank/DDBJ databases">
        <title>Gaoshiqiia sediminis gen. nov., sp. nov., isolated from coastal sediment.</title>
        <authorList>
            <person name="Yu W.X."/>
            <person name="Mu D.S."/>
            <person name="Du J.Z."/>
            <person name="Liang Y.Q."/>
        </authorList>
    </citation>
    <scope>NUCLEOTIDE SEQUENCE</scope>
    <source>
        <strain evidence="2">A06</strain>
    </source>
</reference>
<sequence length="67" mass="7639">MTNSGNKKMEQARAPHSKGHTSQIDLLPSRTVRNLTRISHAFVVAWQMEREDYACAAQEPKIGYSFF</sequence>
<dbReference type="Proteomes" id="UP001163821">
    <property type="component" value="Unassembled WGS sequence"/>
</dbReference>
<dbReference type="RefSeq" id="WP_282590548.1">
    <property type="nucleotide sequence ID" value="NZ_JAPAAF010000004.1"/>
</dbReference>
<feature type="region of interest" description="Disordered" evidence="1">
    <location>
        <begin position="1"/>
        <end position="26"/>
    </location>
</feature>
<dbReference type="EMBL" id="JAPAAF010000004">
    <property type="protein sequence ID" value="MCW0481939.1"/>
    <property type="molecule type" value="Genomic_DNA"/>
</dbReference>
<keyword evidence="3" id="KW-1185">Reference proteome</keyword>
<evidence type="ECO:0000313" key="3">
    <source>
        <dbReference type="Proteomes" id="UP001163821"/>
    </source>
</evidence>
<protein>
    <submittedName>
        <fullName evidence="2">Uncharacterized protein</fullName>
    </submittedName>
</protein>